<accession>A0A645B4U3</accession>
<evidence type="ECO:0000313" key="2">
    <source>
        <dbReference type="EMBL" id="MPM60076.1"/>
    </source>
</evidence>
<organism evidence="2">
    <name type="scientific">bioreactor metagenome</name>
    <dbReference type="NCBI Taxonomy" id="1076179"/>
    <lineage>
        <taxon>unclassified sequences</taxon>
        <taxon>metagenomes</taxon>
        <taxon>ecological metagenomes</taxon>
    </lineage>
</organism>
<comment type="caution">
    <text evidence="2">The sequence shown here is derived from an EMBL/GenBank/DDBJ whole genome shotgun (WGS) entry which is preliminary data.</text>
</comment>
<sequence>MFEDQHLIRCRDNPQPDFCRGHRVPPAKEVQVVDEQAAGAVCLEADTGAPEIGMLVQDDPGIFSDRQGADPVVPFPAAGNVEPVEIGKIVVVGEGQLVFSFAAGILEQDNLEIRRVPGLCRKGGENEKENTQHPENHSGMDRCVHGSISSFVSG</sequence>
<gene>
    <name evidence="2" type="ORF">SDC9_106923</name>
</gene>
<feature type="compositionally biased region" description="Basic and acidic residues" evidence="1">
    <location>
        <begin position="122"/>
        <end position="144"/>
    </location>
</feature>
<name>A0A645B4U3_9ZZZZ</name>
<reference evidence="2" key="1">
    <citation type="submission" date="2019-08" db="EMBL/GenBank/DDBJ databases">
        <authorList>
            <person name="Kucharzyk K."/>
            <person name="Murdoch R.W."/>
            <person name="Higgins S."/>
            <person name="Loffler F."/>
        </authorList>
    </citation>
    <scope>NUCLEOTIDE SEQUENCE</scope>
</reference>
<protein>
    <submittedName>
        <fullName evidence="2">Uncharacterized protein</fullName>
    </submittedName>
</protein>
<proteinExistence type="predicted"/>
<dbReference type="EMBL" id="VSSQ01017614">
    <property type="protein sequence ID" value="MPM60076.1"/>
    <property type="molecule type" value="Genomic_DNA"/>
</dbReference>
<evidence type="ECO:0000256" key="1">
    <source>
        <dbReference type="SAM" id="MobiDB-lite"/>
    </source>
</evidence>
<feature type="region of interest" description="Disordered" evidence="1">
    <location>
        <begin position="121"/>
        <end position="144"/>
    </location>
</feature>
<dbReference type="AlphaFoldDB" id="A0A645B4U3"/>